<dbReference type="Proteomes" id="UP000886740">
    <property type="component" value="Unassembled WGS sequence"/>
</dbReference>
<dbReference type="Gene3D" id="1.10.260.40">
    <property type="entry name" value="lambda repressor-like DNA-binding domains"/>
    <property type="match status" value="1"/>
</dbReference>
<dbReference type="InterPro" id="IPR010982">
    <property type="entry name" value="Lambda_DNA-bd_dom_sf"/>
</dbReference>
<dbReference type="AlphaFoldDB" id="A0A9D1X8Z3"/>
<organism evidence="3 4">
    <name type="scientific">Candidatus Parabacteroides intestinipullorum</name>
    <dbReference type="NCBI Taxonomy" id="2838723"/>
    <lineage>
        <taxon>Bacteria</taxon>
        <taxon>Pseudomonadati</taxon>
        <taxon>Bacteroidota</taxon>
        <taxon>Bacteroidia</taxon>
        <taxon>Bacteroidales</taxon>
        <taxon>Tannerellaceae</taxon>
        <taxon>Parabacteroides</taxon>
    </lineage>
</organism>
<comment type="caution">
    <text evidence="3">The sequence shown here is derived from an EMBL/GenBank/DDBJ whole genome shotgun (WGS) entry which is preliminary data.</text>
</comment>
<evidence type="ECO:0000313" key="4">
    <source>
        <dbReference type="Proteomes" id="UP000886740"/>
    </source>
</evidence>
<dbReference type="GO" id="GO:0003677">
    <property type="term" value="F:DNA binding"/>
    <property type="evidence" value="ECO:0007669"/>
    <property type="project" value="InterPro"/>
</dbReference>
<accession>A0A9D1X8Z3</accession>
<evidence type="ECO:0000313" key="3">
    <source>
        <dbReference type="EMBL" id="HIX75152.1"/>
    </source>
</evidence>
<gene>
    <name evidence="3" type="ORF">H9977_09010</name>
</gene>
<dbReference type="InterPro" id="IPR001387">
    <property type="entry name" value="Cro/C1-type_HTH"/>
</dbReference>
<feature type="compositionally biased region" description="Polar residues" evidence="1">
    <location>
        <begin position="70"/>
        <end position="86"/>
    </location>
</feature>
<dbReference type="CDD" id="cd00093">
    <property type="entry name" value="HTH_XRE"/>
    <property type="match status" value="1"/>
</dbReference>
<evidence type="ECO:0000259" key="2">
    <source>
        <dbReference type="PROSITE" id="PS50943"/>
    </source>
</evidence>
<feature type="domain" description="HTH cro/C1-type" evidence="2">
    <location>
        <begin position="5"/>
        <end position="60"/>
    </location>
</feature>
<dbReference type="PROSITE" id="PS50943">
    <property type="entry name" value="HTH_CROC1"/>
    <property type="match status" value="1"/>
</dbReference>
<proteinExistence type="predicted"/>
<reference evidence="3" key="1">
    <citation type="journal article" date="2021" name="PeerJ">
        <title>Extensive microbial diversity within the chicken gut microbiome revealed by metagenomics and culture.</title>
        <authorList>
            <person name="Gilroy R."/>
            <person name="Ravi A."/>
            <person name="Getino M."/>
            <person name="Pursley I."/>
            <person name="Horton D.L."/>
            <person name="Alikhan N.F."/>
            <person name="Baker D."/>
            <person name="Gharbi K."/>
            <person name="Hall N."/>
            <person name="Watson M."/>
            <person name="Adriaenssens E.M."/>
            <person name="Foster-Nyarko E."/>
            <person name="Jarju S."/>
            <person name="Secka A."/>
            <person name="Antonio M."/>
            <person name="Oren A."/>
            <person name="Chaudhuri R.R."/>
            <person name="La Ragione R."/>
            <person name="Hildebrand F."/>
            <person name="Pallen M.J."/>
        </authorList>
    </citation>
    <scope>NUCLEOTIDE SEQUENCE</scope>
    <source>
        <strain evidence="3">ChiGjej6B6-14162</strain>
    </source>
</reference>
<dbReference type="EMBL" id="DXEL01000060">
    <property type="protein sequence ID" value="HIX75152.1"/>
    <property type="molecule type" value="Genomic_DNA"/>
</dbReference>
<sequence>MKDRIRKIMELESSTPSRFAESIGIQRAAMSHILSGRNNPSLDVMTKILERYTYVNPDWLLFGKGDMRRVSTSNDASNSPQENSIFEGNPEDDSVYREENGDKMAVSGNKSTVVEKVIIQEKPSKTINKIMVFYSDNTFDTFVLEKEKKE</sequence>
<reference evidence="3" key="2">
    <citation type="submission" date="2021-04" db="EMBL/GenBank/DDBJ databases">
        <authorList>
            <person name="Gilroy R."/>
        </authorList>
    </citation>
    <scope>NUCLEOTIDE SEQUENCE</scope>
    <source>
        <strain evidence="3">ChiGjej6B6-14162</strain>
    </source>
</reference>
<name>A0A9D1X8Z3_9BACT</name>
<feature type="region of interest" description="Disordered" evidence="1">
    <location>
        <begin position="70"/>
        <end position="96"/>
    </location>
</feature>
<dbReference type="Pfam" id="PF01381">
    <property type="entry name" value="HTH_3"/>
    <property type="match status" value="1"/>
</dbReference>
<dbReference type="SUPFAM" id="SSF47413">
    <property type="entry name" value="lambda repressor-like DNA-binding domains"/>
    <property type="match status" value="1"/>
</dbReference>
<evidence type="ECO:0000256" key="1">
    <source>
        <dbReference type="SAM" id="MobiDB-lite"/>
    </source>
</evidence>
<protein>
    <submittedName>
        <fullName evidence="3">Helix-turn-helix domain-containing protein</fullName>
    </submittedName>
</protein>
<dbReference type="SMART" id="SM00530">
    <property type="entry name" value="HTH_XRE"/>
    <property type="match status" value="1"/>
</dbReference>